<keyword evidence="2 3" id="KW-0808">Transferase</keyword>
<name>A0ABC9BPT5_9POAL</name>
<sequence>MNFLIVSIIMEQSGTEESSENSQQPAPISSESYSDNLIATLPTSEGWSTRLTLFKNCWLRAYMVKNCLLVQDNFKPRSDDIILATHPKCGTTWLKALAFAITNRSRYAFADHPLLKKNPHKVVTIIEAKFISEHGGDLDYIESLPSPRLLATHLPLSLLPPTVSTVGCKIVYLCREPKDAFTSMWHFENRIRKGDPISLEKAFTMFCEGCSSFGPFWDHYLQYWKESLARPQEVLFLKYEEIKCDPLMAVMKIASFLGFPFTKEEESAGVDKEVVRLCSFKVLSNLDTNKTGGVERAGMIFIEHSSLFRKGEVGDWANNMSNEMGEKLDILVEEKFKGSGLKF</sequence>
<organism evidence="5 6">
    <name type="scientific">Urochloa decumbens</name>
    <dbReference type="NCBI Taxonomy" id="240449"/>
    <lineage>
        <taxon>Eukaryota</taxon>
        <taxon>Viridiplantae</taxon>
        <taxon>Streptophyta</taxon>
        <taxon>Embryophyta</taxon>
        <taxon>Tracheophyta</taxon>
        <taxon>Spermatophyta</taxon>
        <taxon>Magnoliopsida</taxon>
        <taxon>Liliopsida</taxon>
        <taxon>Poales</taxon>
        <taxon>Poaceae</taxon>
        <taxon>PACMAD clade</taxon>
        <taxon>Panicoideae</taxon>
        <taxon>Panicodae</taxon>
        <taxon>Paniceae</taxon>
        <taxon>Melinidinae</taxon>
        <taxon>Urochloa</taxon>
    </lineage>
</organism>
<gene>
    <name evidence="5" type="ORF">URODEC1_LOCUS66304</name>
</gene>
<comment type="similarity">
    <text evidence="1 3">Belongs to the sulfotransferase 1 family.</text>
</comment>
<dbReference type="Pfam" id="PF00685">
    <property type="entry name" value="Sulfotransfer_1"/>
    <property type="match status" value="1"/>
</dbReference>
<evidence type="ECO:0000313" key="6">
    <source>
        <dbReference type="Proteomes" id="UP001497457"/>
    </source>
</evidence>
<dbReference type="InterPro" id="IPR000863">
    <property type="entry name" value="Sulfotransferase_dom"/>
</dbReference>
<evidence type="ECO:0000259" key="4">
    <source>
        <dbReference type="Pfam" id="PF00685"/>
    </source>
</evidence>
<dbReference type="PANTHER" id="PTHR11783">
    <property type="entry name" value="SULFOTRANSFERASE SULT"/>
    <property type="match status" value="1"/>
</dbReference>
<dbReference type="EMBL" id="OZ075136">
    <property type="protein sequence ID" value="CAL5003213.1"/>
    <property type="molecule type" value="Genomic_DNA"/>
</dbReference>
<reference evidence="5" key="1">
    <citation type="submission" date="2024-10" db="EMBL/GenBank/DDBJ databases">
        <authorList>
            <person name="Ryan C."/>
        </authorList>
    </citation>
    <scope>NUCLEOTIDE SEQUENCE [LARGE SCALE GENOMIC DNA]</scope>
</reference>
<evidence type="ECO:0000256" key="1">
    <source>
        <dbReference type="ARBA" id="ARBA00005771"/>
    </source>
</evidence>
<proteinExistence type="inferred from homology"/>
<evidence type="ECO:0000313" key="5">
    <source>
        <dbReference type="EMBL" id="CAL5003213.1"/>
    </source>
</evidence>
<dbReference type="EC" id="2.8.2.-" evidence="3"/>
<evidence type="ECO:0000256" key="2">
    <source>
        <dbReference type="ARBA" id="ARBA00022679"/>
    </source>
</evidence>
<evidence type="ECO:0000256" key="3">
    <source>
        <dbReference type="RuleBase" id="RU361155"/>
    </source>
</evidence>
<dbReference type="AlphaFoldDB" id="A0ABC9BPT5"/>
<accession>A0ABC9BPT5</accession>
<protein>
    <recommendedName>
        <fullName evidence="3">Sulfotransferase</fullName>
        <ecNumber evidence="3">2.8.2.-</ecNumber>
    </recommendedName>
</protein>
<feature type="domain" description="Sulfotransferase" evidence="4">
    <location>
        <begin position="79"/>
        <end position="340"/>
    </location>
</feature>
<dbReference type="Gene3D" id="3.40.50.300">
    <property type="entry name" value="P-loop containing nucleotide triphosphate hydrolases"/>
    <property type="match status" value="1"/>
</dbReference>
<dbReference type="InterPro" id="IPR027417">
    <property type="entry name" value="P-loop_NTPase"/>
</dbReference>
<dbReference type="GO" id="GO:0016740">
    <property type="term" value="F:transferase activity"/>
    <property type="evidence" value="ECO:0007669"/>
    <property type="project" value="UniProtKB-KW"/>
</dbReference>
<dbReference type="Proteomes" id="UP001497457">
    <property type="component" value="Chromosome 26rd"/>
</dbReference>
<keyword evidence="6" id="KW-1185">Reference proteome</keyword>
<dbReference type="SUPFAM" id="SSF52540">
    <property type="entry name" value="P-loop containing nucleoside triphosphate hydrolases"/>
    <property type="match status" value="1"/>
</dbReference>